<dbReference type="GO" id="GO:0007265">
    <property type="term" value="P:Ras protein signal transduction"/>
    <property type="evidence" value="ECO:0007669"/>
    <property type="project" value="TreeGrafter"/>
</dbReference>
<dbReference type="InterPro" id="IPR023578">
    <property type="entry name" value="Ras_GEF_dom_sf"/>
</dbReference>
<gene>
    <name evidence="4" type="ORF">BN14_03174</name>
</gene>
<evidence type="ECO:0000259" key="3">
    <source>
        <dbReference type="PROSITE" id="PS50009"/>
    </source>
</evidence>
<dbReference type="Proteomes" id="UP000012065">
    <property type="component" value="Unassembled WGS sequence"/>
</dbReference>
<keyword evidence="1 2" id="KW-0344">Guanine-nucleotide releasing factor</keyword>
<dbReference type="GO" id="GO:0005085">
    <property type="term" value="F:guanyl-nucleotide exchange factor activity"/>
    <property type="evidence" value="ECO:0007669"/>
    <property type="project" value="UniProtKB-KW"/>
</dbReference>
<evidence type="ECO:0000313" key="5">
    <source>
        <dbReference type="Proteomes" id="UP000012065"/>
    </source>
</evidence>
<dbReference type="PANTHER" id="PTHR23113:SF368">
    <property type="entry name" value="CELL DIVISION CONTROL PROTEIN 25"/>
    <property type="match status" value="1"/>
</dbReference>
<comment type="caution">
    <text evidence="4">The sequence shown here is derived from an EMBL/GenBank/DDBJ whole genome shotgun (WGS) entry which is preliminary data.</text>
</comment>
<dbReference type="AlphaFoldDB" id="M5BRS0"/>
<proteinExistence type="predicted"/>
<organism evidence="4 5">
    <name type="scientific">Thanatephorus cucumeris (strain AG1-IB / isolate 7/3/14)</name>
    <name type="common">Lettuce bottom rot fungus</name>
    <name type="synonym">Rhizoctonia solani</name>
    <dbReference type="NCBI Taxonomy" id="1108050"/>
    <lineage>
        <taxon>Eukaryota</taxon>
        <taxon>Fungi</taxon>
        <taxon>Dikarya</taxon>
        <taxon>Basidiomycota</taxon>
        <taxon>Agaricomycotina</taxon>
        <taxon>Agaricomycetes</taxon>
        <taxon>Cantharellales</taxon>
        <taxon>Ceratobasidiaceae</taxon>
        <taxon>Rhizoctonia</taxon>
        <taxon>Rhizoctonia solani AG-1</taxon>
    </lineage>
</organism>
<feature type="domain" description="Ras-GEF" evidence="3">
    <location>
        <begin position="1"/>
        <end position="87"/>
    </location>
</feature>
<evidence type="ECO:0000256" key="1">
    <source>
        <dbReference type="ARBA" id="ARBA00022658"/>
    </source>
</evidence>
<dbReference type="GO" id="GO:0005886">
    <property type="term" value="C:plasma membrane"/>
    <property type="evidence" value="ECO:0007669"/>
    <property type="project" value="TreeGrafter"/>
</dbReference>
<sequence length="87" mass="9327">MAALIAGLNSPPIRRLKRTWDSVPAKVTAILDDVEATLDSGKNFTAYKQRLKTVDAACVPFLGAFPLVCRLNLANTDGVLQASILLS</sequence>
<dbReference type="PANTHER" id="PTHR23113">
    <property type="entry name" value="GUANINE NUCLEOTIDE EXCHANGE FACTOR"/>
    <property type="match status" value="1"/>
</dbReference>
<dbReference type="PROSITE" id="PS50009">
    <property type="entry name" value="RASGEF_CAT"/>
    <property type="match status" value="1"/>
</dbReference>
<dbReference type="SUPFAM" id="SSF48366">
    <property type="entry name" value="Ras GEF"/>
    <property type="match status" value="1"/>
</dbReference>
<dbReference type="Gene3D" id="1.10.840.10">
    <property type="entry name" value="Ras guanine-nucleotide exchange factors catalytic domain"/>
    <property type="match status" value="1"/>
</dbReference>
<dbReference type="InterPro" id="IPR001895">
    <property type="entry name" value="RASGEF_cat_dom"/>
</dbReference>
<name>M5BRS0_THACB</name>
<accession>M5BRS0</accession>
<evidence type="ECO:0000256" key="2">
    <source>
        <dbReference type="PROSITE-ProRule" id="PRU00168"/>
    </source>
</evidence>
<dbReference type="Pfam" id="PF00617">
    <property type="entry name" value="RasGEF"/>
    <property type="match status" value="1"/>
</dbReference>
<reference evidence="4 5" key="1">
    <citation type="journal article" date="2013" name="J. Biotechnol.">
        <title>Establishment and interpretation of the genome sequence of the phytopathogenic fungus Rhizoctonia solani AG1-IB isolate 7/3/14.</title>
        <authorList>
            <person name="Wibberg D.W."/>
            <person name="Jelonek L.J."/>
            <person name="Rupp O.R."/>
            <person name="Hennig M.H."/>
            <person name="Eikmeyer F.E."/>
            <person name="Goesmann A.G."/>
            <person name="Hartmann A.H."/>
            <person name="Borriss R.B."/>
            <person name="Grosch R.G."/>
            <person name="Puehler A.P."/>
            <person name="Schlueter A.S."/>
        </authorList>
    </citation>
    <scope>NUCLEOTIDE SEQUENCE [LARGE SCALE GENOMIC DNA]</scope>
    <source>
        <strain evidence="5">AG1-IB / isolate 7/3/14</strain>
    </source>
</reference>
<dbReference type="InterPro" id="IPR008937">
    <property type="entry name" value="Ras-like_GEF"/>
</dbReference>
<protein>
    <recommendedName>
        <fullName evidence="3">Ras-GEF domain-containing protein</fullName>
    </recommendedName>
</protein>
<evidence type="ECO:0000313" key="4">
    <source>
        <dbReference type="EMBL" id="CCO29170.1"/>
    </source>
</evidence>
<dbReference type="HOGENOM" id="CLU_2484878_0_0_1"/>
<dbReference type="EMBL" id="CAOJ01004384">
    <property type="protein sequence ID" value="CCO29170.1"/>
    <property type="molecule type" value="Genomic_DNA"/>
</dbReference>
<dbReference type="InterPro" id="IPR036964">
    <property type="entry name" value="RASGEF_cat_dom_sf"/>
</dbReference>